<name>A0A7R9MG11_9ACAR</name>
<dbReference type="GO" id="GO:0016491">
    <property type="term" value="F:oxidoreductase activity"/>
    <property type="evidence" value="ECO:0007669"/>
    <property type="project" value="UniProtKB-KW"/>
</dbReference>
<sequence length="257" mass="28912">KIIIGSRNKVNNDKAVNEIRRRNPGANITALTLDLSSLKSVREFAQQIAESESKVDILVNNAGVPVVLGPPQETVDGYELHLGANYLGHFLLTMHLLPLMRRSVSARVINVSANWHVFSKIRLNNMNLRNGAYTAAKAHLQSKLALVLFTREMANRLGGPHSMVKTYAINPGIVKTRRVDNIVVRFIKALIALRIEMGPQTYLYCALAEQLENESGHYYDNCRRVRRMPGNAVDDQTAHDLWELSADFVKLEPQYKI</sequence>
<dbReference type="Pfam" id="PF00106">
    <property type="entry name" value="adh_short"/>
    <property type="match status" value="1"/>
</dbReference>
<organism evidence="3">
    <name type="scientific">Oppiella nova</name>
    <dbReference type="NCBI Taxonomy" id="334625"/>
    <lineage>
        <taxon>Eukaryota</taxon>
        <taxon>Metazoa</taxon>
        <taxon>Ecdysozoa</taxon>
        <taxon>Arthropoda</taxon>
        <taxon>Chelicerata</taxon>
        <taxon>Arachnida</taxon>
        <taxon>Acari</taxon>
        <taxon>Acariformes</taxon>
        <taxon>Sarcoptiformes</taxon>
        <taxon>Oribatida</taxon>
        <taxon>Brachypylina</taxon>
        <taxon>Oppioidea</taxon>
        <taxon>Oppiidae</taxon>
        <taxon>Oppiella</taxon>
    </lineage>
</organism>
<dbReference type="PRINTS" id="PR00081">
    <property type="entry name" value="GDHRDH"/>
</dbReference>
<dbReference type="PANTHER" id="PTHR43157">
    <property type="entry name" value="PHOSPHATIDYLINOSITOL-GLYCAN BIOSYNTHESIS CLASS F PROTEIN-RELATED"/>
    <property type="match status" value="1"/>
</dbReference>
<proteinExistence type="inferred from homology"/>
<dbReference type="InterPro" id="IPR002347">
    <property type="entry name" value="SDR_fam"/>
</dbReference>
<dbReference type="EMBL" id="CAJPVJ010015242">
    <property type="protein sequence ID" value="CAG2175732.1"/>
    <property type="molecule type" value="Genomic_DNA"/>
</dbReference>
<feature type="non-terminal residue" evidence="3">
    <location>
        <position position="1"/>
    </location>
</feature>
<comment type="similarity">
    <text evidence="2">Belongs to the short-chain dehydrogenases/reductases (SDR) family.</text>
</comment>
<dbReference type="PANTHER" id="PTHR43157:SF31">
    <property type="entry name" value="PHOSPHATIDYLINOSITOL-GLYCAN BIOSYNTHESIS CLASS F PROTEIN"/>
    <property type="match status" value="1"/>
</dbReference>
<evidence type="ECO:0000313" key="3">
    <source>
        <dbReference type="EMBL" id="CAD7658546.1"/>
    </source>
</evidence>
<protein>
    <recommendedName>
        <fullName evidence="5">Retinol dehydrogenase 12</fullName>
    </recommendedName>
</protein>
<accession>A0A7R9MG11</accession>
<dbReference type="SUPFAM" id="SSF51735">
    <property type="entry name" value="NAD(P)-binding Rossmann-fold domains"/>
    <property type="match status" value="1"/>
</dbReference>
<dbReference type="Proteomes" id="UP000728032">
    <property type="component" value="Unassembled WGS sequence"/>
</dbReference>
<gene>
    <name evidence="3" type="ORF">ONB1V03_LOCUS15167</name>
</gene>
<dbReference type="EMBL" id="OC930067">
    <property type="protein sequence ID" value="CAD7658546.1"/>
    <property type="molecule type" value="Genomic_DNA"/>
</dbReference>
<dbReference type="Gene3D" id="3.40.50.720">
    <property type="entry name" value="NAD(P)-binding Rossmann-like Domain"/>
    <property type="match status" value="1"/>
</dbReference>
<evidence type="ECO:0000256" key="2">
    <source>
        <dbReference type="RuleBase" id="RU000363"/>
    </source>
</evidence>
<evidence type="ECO:0008006" key="5">
    <source>
        <dbReference type="Google" id="ProtNLM"/>
    </source>
</evidence>
<dbReference type="OrthoDB" id="542013at2759"/>
<reference evidence="3" key="1">
    <citation type="submission" date="2020-11" db="EMBL/GenBank/DDBJ databases">
        <authorList>
            <person name="Tran Van P."/>
        </authorList>
    </citation>
    <scope>NUCLEOTIDE SEQUENCE</scope>
</reference>
<dbReference type="InterPro" id="IPR036291">
    <property type="entry name" value="NAD(P)-bd_dom_sf"/>
</dbReference>
<evidence type="ECO:0000256" key="1">
    <source>
        <dbReference type="ARBA" id="ARBA00023002"/>
    </source>
</evidence>
<dbReference type="AlphaFoldDB" id="A0A7R9MG11"/>
<keyword evidence="1" id="KW-0560">Oxidoreductase</keyword>
<keyword evidence="4" id="KW-1185">Reference proteome</keyword>
<evidence type="ECO:0000313" key="4">
    <source>
        <dbReference type="Proteomes" id="UP000728032"/>
    </source>
</evidence>
<dbReference type="PRINTS" id="PR00080">
    <property type="entry name" value="SDRFAMILY"/>
</dbReference>